<evidence type="ECO:0000259" key="2">
    <source>
        <dbReference type="Pfam" id="PF00534"/>
    </source>
</evidence>
<dbReference type="SUPFAM" id="SSF53756">
    <property type="entry name" value="UDP-Glycosyltransferase/glycogen phosphorylase"/>
    <property type="match status" value="1"/>
</dbReference>
<dbReference type="PANTHER" id="PTHR46401:SF2">
    <property type="entry name" value="GLYCOSYLTRANSFERASE WBBK-RELATED"/>
    <property type="match status" value="1"/>
</dbReference>
<name>A0A4Q0Y485_9BACT</name>
<evidence type="ECO:0000256" key="1">
    <source>
        <dbReference type="ARBA" id="ARBA00022679"/>
    </source>
</evidence>
<dbReference type="AlphaFoldDB" id="A0A4Q0Y485"/>
<organism evidence="3 4">
    <name type="scientific">Halarcobacter anaerophilus</name>
    <dbReference type="NCBI Taxonomy" id="877500"/>
    <lineage>
        <taxon>Bacteria</taxon>
        <taxon>Pseudomonadati</taxon>
        <taxon>Campylobacterota</taxon>
        <taxon>Epsilonproteobacteria</taxon>
        <taxon>Campylobacterales</taxon>
        <taxon>Arcobacteraceae</taxon>
        <taxon>Halarcobacter</taxon>
    </lineage>
</organism>
<dbReference type="STRING" id="877500.GCA_000935065_01690"/>
<keyword evidence="4" id="KW-1185">Reference proteome</keyword>
<feature type="domain" description="Glycosyl transferase family 1" evidence="2">
    <location>
        <begin position="181"/>
        <end position="345"/>
    </location>
</feature>
<gene>
    <name evidence="3" type="ORF">CRV06_07315</name>
</gene>
<dbReference type="GO" id="GO:0009103">
    <property type="term" value="P:lipopolysaccharide biosynthetic process"/>
    <property type="evidence" value="ECO:0007669"/>
    <property type="project" value="TreeGrafter"/>
</dbReference>
<dbReference type="OrthoDB" id="5341822at2"/>
<protein>
    <submittedName>
        <fullName evidence="3">Glycosyl transferase family 1</fullName>
    </submittedName>
</protein>
<dbReference type="Proteomes" id="UP000290191">
    <property type="component" value="Unassembled WGS sequence"/>
</dbReference>
<accession>A0A4Q0Y485</accession>
<evidence type="ECO:0000313" key="3">
    <source>
        <dbReference type="EMBL" id="RXJ63061.1"/>
    </source>
</evidence>
<dbReference type="Gene3D" id="3.40.50.2000">
    <property type="entry name" value="Glycogen Phosphorylase B"/>
    <property type="match status" value="1"/>
</dbReference>
<keyword evidence="1 3" id="KW-0808">Transferase</keyword>
<comment type="caution">
    <text evidence="3">The sequence shown here is derived from an EMBL/GenBank/DDBJ whole genome shotgun (WGS) entry which is preliminary data.</text>
</comment>
<sequence>MRKLLYITDQDEYTDHSFIGPLFEKYLKKFYDVDIIYFSEFKAEFEKRDKNRFIFPLNSKKNLIKELKNSKIDISSYYYIVVRNDAKILKNILNSSKEYNYKVGYRLSFPKRRAKLEVDKANRKSNIFKDLNTIIVTSLEKNLINQCDIFLPASRQLKEEYFKDVTAKTFICPPAIDPEILHENVQHKGSEKRFFYAGTLDKLREFETVLEAFSSLNSTNWKLIISTKDPQYAKEVINSFDNLKQNIEIHNAKTKKELLDLISEADIGVSILPSIPLFDTSTPVKIIDYYSSAIPCIMTDNANSSEIFINDKEAWFCEFSKDTIKKKLEYILDLPKEEVAQVGMAGQKKLLATRNYERIAADLAHQLDIL</sequence>
<evidence type="ECO:0000313" key="4">
    <source>
        <dbReference type="Proteomes" id="UP000290191"/>
    </source>
</evidence>
<dbReference type="RefSeq" id="WP_129081966.1">
    <property type="nucleotide sequence ID" value="NZ_CP041070.1"/>
</dbReference>
<dbReference type="PANTHER" id="PTHR46401">
    <property type="entry name" value="GLYCOSYLTRANSFERASE WBBK-RELATED"/>
    <property type="match status" value="1"/>
</dbReference>
<dbReference type="Pfam" id="PF00534">
    <property type="entry name" value="Glycos_transf_1"/>
    <property type="match status" value="1"/>
</dbReference>
<dbReference type="InterPro" id="IPR001296">
    <property type="entry name" value="Glyco_trans_1"/>
</dbReference>
<proteinExistence type="predicted"/>
<dbReference type="GO" id="GO:0016757">
    <property type="term" value="F:glycosyltransferase activity"/>
    <property type="evidence" value="ECO:0007669"/>
    <property type="project" value="InterPro"/>
</dbReference>
<dbReference type="EMBL" id="PDKO01000005">
    <property type="protein sequence ID" value="RXJ63061.1"/>
    <property type="molecule type" value="Genomic_DNA"/>
</dbReference>
<reference evidence="3 4" key="1">
    <citation type="submission" date="2017-10" db="EMBL/GenBank/DDBJ databases">
        <title>Genomics of the genus Arcobacter.</title>
        <authorList>
            <person name="Perez-Cataluna A."/>
            <person name="Figueras M.J."/>
        </authorList>
    </citation>
    <scope>NUCLEOTIDE SEQUENCE [LARGE SCALE GENOMIC DNA]</scope>
    <source>
        <strain evidence="3 4">DSM 24636</strain>
    </source>
</reference>